<evidence type="ECO:0000256" key="1">
    <source>
        <dbReference type="SAM" id="MobiDB-lite"/>
    </source>
</evidence>
<reference evidence="3" key="1">
    <citation type="submission" date="2017-04" db="EMBL/GenBank/DDBJ databases">
        <authorList>
            <person name="Varghese N."/>
            <person name="Submissions S."/>
        </authorList>
    </citation>
    <scope>NUCLEOTIDE SEQUENCE [LARGE SCALE GENOMIC DNA]</scope>
    <source>
        <strain evidence="3">RKEM611</strain>
    </source>
</reference>
<feature type="region of interest" description="Disordered" evidence="1">
    <location>
        <begin position="1"/>
        <end position="33"/>
    </location>
</feature>
<dbReference type="AlphaFoldDB" id="A0A1Y6BE12"/>
<gene>
    <name evidence="2" type="ORF">SAMN06296036_10456</name>
</gene>
<protein>
    <submittedName>
        <fullName evidence="2">Uncharacterized protein</fullName>
    </submittedName>
</protein>
<proteinExistence type="predicted"/>
<name>A0A1Y6BE12_9BACT</name>
<dbReference type="Proteomes" id="UP000192907">
    <property type="component" value="Unassembled WGS sequence"/>
</dbReference>
<evidence type="ECO:0000313" key="3">
    <source>
        <dbReference type="Proteomes" id="UP000192907"/>
    </source>
</evidence>
<evidence type="ECO:0000313" key="2">
    <source>
        <dbReference type="EMBL" id="SMF05262.1"/>
    </source>
</evidence>
<accession>A0A1Y6BE12</accession>
<keyword evidence="3" id="KW-1185">Reference proteome</keyword>
<dbReference type="STRING" id="1513793.SAMN06296036_10456"/>
<organism evidence="2 3">
    <name type="scientific">Pseudobacteriovorax antillogorgiicola</name>
    <dbReference type="NCBI Taxonomy" id="1513793"/>
    <lineage>
        <taxon>Bacteria</taxon>
        <taxon>Pseudomonadati</taxon>
        <taxon>Bdellovibrionota</taxon>
        <taxon>Oligoflexia</taxon>
        <taxon>Oligoflexales</taxon>
        <taxon>Pseudobacteriovoracaceae</taxon>
        <taxon>Pseudobacteriovorax</taxon>
    </lineage>
</organism>
<feature type="compositionally biased region" description="Basic and acidic residues" evidence="1">
    <location>
        <begin position="10"/>
        <end position="21"/>
    </location>
</feature>
<dbReference type="EMBL" id="FWZT01000004">
    <property type="protein sequence ID" value="SMF05262.1"/>
    <property type="molecule type" value="Genomic_DNA"/>
</dbReference>
<sequence length="201" mass="22779">MVSAPKKSSKKDPFKTKKSRTESVQVSDTVEPPAEIKEAIDHFRDAQEQAKHFEAEATVHKDAIMEFASGEFCKRSQSGLDKSYKILGDESMVTYVVMDSSAGLTEDELDMIRDRWGEDAAEELVVRDYRSIRFDPKVLEANYDAVVDALQTLPEEVLENLFKPMLMKAAPGALERAKKHVKSADELSDLIRDLKLKHYIR</sequence>